<evidence type="ECO:0000256" key="8">
    <source>
        <dbReference type="ARBA" id="ARBA00022432"/>
    </source>
</evidence>
<protein>
    <recommendedName>
        <fullName evidence="7 13">Triosephosphate isomerase</fullName>
        <shortName evidence="13">TIM</shortName>
        <shortName evidence="13">TPI</shortName>
        <ecNumber evidence="6 13">5.3.1.1</ecNumber>
    </recommendedName>
    <alternativeName>
        <fullName evidence="13">Triose-phosphate isomerase</fullName>
    </alternativeName>
</protein>
<dbReference type="GO" id="GO:0019563">
    <property type="term" value="P:glycerol catabolic process"/>
    <property type="evidence" value="ECO:0007669"/>
    <property type="project" value="TreeGrafter"/>
</dbReference>
<dbReference type="GO" id="GO:0005829">
    <property type="term" value="C:cytosol"/>
    <property type="evidence" value="ECO:0007669"/>
    <property type="project" value="TreeGrafter"/>
</dbReference>
<dbReference type="Gene3D" id="3.20.20.70">
    <property type="entry name" value="Aldolase class I"/>
    <property type="match status" value="1"/>
</dbReference>
<evidence type="ECO:0000256" key="9">
    <source>
        <dbReference type="ARBA" id="ARBA00022490"/>
    </source>
</evidence>
<accession>A0A1H3CH10</accession>
<dbReference type="FunFam" id="3.20.20.70:FF:000020">
    <property type="entry name" value="Triosephosphate isomerase"/>
    <property type="match status" value="1"/>
</dbReference>
<sequence>MQALTQPRFTGRILGFYRLDLMGEKMARAGLVAGNWKMHGNLEQNEALLAKVVAGTRALQNAGCAVCVPFPYLAQAGALLSATNVAWGAQNVSQHEQGAYTGEVSASMLTDLGCRYVIVGHSERRAYYDETSELVADKFRIAQSHGLTPILCVGETLAQREASETERVVAEQLDAVINTAGIEAIARSVIAYEPVWAIGTGKTATPEQAQEVHAFIRNRLASNNEAVAAKVQILYGGSVKANNANELFAMSDIDGGLIGGASLIAEDFISICLAAQ</sequence>
<evidence type="ECO:0000256" key="6">
    <source>
        <dbReference type="ARBA" id="ARBA00011940"/>
    </source>
</evidence>
<comment type="subunit">
    <text evidence="5 13 14">Homodimer.</text>
</comment>
<dbReference type="PROSITE" id="PS00171">
    <property type="entry name" value="TIM_1"/>
    <property type="match status" value="1"/>
</dbReference>
<proteinExistence type="inferred from homology"/>
<dbReference type="PANTHER" id="PTHR21139">
    <property type="entry name" value="TRIOSEPHOSPHATE ISOMERASE"/>
    <property type="match status" value="1"/>
</dbReference>
<dbReference type="Pfam" id="PF00121">
    <property type="entry name" value="TIM"/>
    <property type="match status" value="1"/>
</dbReference>
<evidence type="ECO:0000313" key="16">
    <source>
        <dbReference type="Proteomes" id="UP000198640"/>
    </source>
</evidence>
<dbReference type="EMBL" id="FNOY01000003">
    <property type="protein sequence ID" value="SDX52874.1"/>
    <property type="molecule type" value="Genomic_DNA"/>
</dbReference>
<dbReference type="UniPathway" id="UPA00138"/>
<gene>
    <name evidence="13" type="primary">tpiA</name>
    <name evidence="15" type="ORF">SAMN05421881_10038</name>
</gene>
<comment type="pathway">
    <text evidence="2 13 14">Carbohydrate biosynthesis; gluconeogenesis.</text>
</comment>
<organism evidence="15 16">
    <name type="scientific">Nitrosomonas halophila</name>
    <dbReference type="NCBI Taxonomy" id="44576"/>
    <lineage>
        <taxon>Bacteria</taxon>
        <taxon>Pseudomonadati</taxon>
        <taxon>Pseudomonadota</taxon>
        <taxon>Betaproteobacteria</taxon>
        <taxon>Nitrosomonadales</taxon>
        <taxon>Nitrosomonadaceae</taxon>
        <taxon>Nitrosomonas</taxon>
    </lineage>
</organism>
<evidence type="ECO:0000256" key="10">
    <source>
        <dbReference type="ARBA" id="ARBA00023152"/>
    </source>
</evidence>
<dbReference type="PROSITE" id="PS51440">
    <property type="entry name" value="TIM_2"/>
    <property type="match status" value="1"/>
</dbReference>
<comment type="catalytic activity">
    <reaction evidence="1 13 14">
        <text>D-glyceraldehyde 3-phosphate = dihydroxyacetone phosphate</text>
        <dbReference type="Rhea" id="RHEA:18585"/>
        <dbReference type="ChEBI" id="CHEBI:57642"/>
        <dbReference type="ChEBI" id="CHEBI:59776"/>
        <dbReference type="EC" id="5.3.1.1"/>
    </reaction>
</comment>
<reference evidence="15 16" key="1">
    <citation type="submission" date="2016-10" db="EMBL/GenBank/DDBJ databases">
        <authorList>
            <person name="de Groot N.N."/>
        </authorList>
    </citation>
    <scope>NUCLEOTIDE SEQUENCE [LARGE SCALE GENOMIC DNA]</scope>
    <source>
        <strain evidence="15 16">Nm1</strain>
    </source>
</reference>
<comment type="subcellular location">
    <subcellularLocation>
        <location evidence="13 14">Cytoplasm</location>
    </subcellularLocation>
</comment>
<dbReference type="HAMAP" id="MF_00147_B">
    <property type="entry name" value="TIM_B"/>
    <property type="match status" value="1"/>
</dbReference>
<keyword evidence="11 13" id="KW-0413">Isomerase</keyword>
<comment type="function">
    <text evidence="12 13">Involved in the gluconeogenesis. Catalyzes stereospecifically the conversion of dihydroxyacetone phosphate (DHAP) to D-glyceraldehyde-3-phosphate (G3P).</text>
</comment>
<keyword evidence="9 13" id="KW-0963">Cytoplasm</keyword>
<dbReference type="CDD" id="cd00311">
    <property type="entry name" value="TIM"/>
    <property type="match status" value="1"/>
</dbReference>
<comment type="pathway">
    <text evidence="3">Carbohydrate metabolism; erythritol degradation.</text>
</comment>
<dbReference type="EC" id="5.3.1.1" evidence="6 13"/>
<dbReference type="GO" id="GO:0046166">
    <property type="term" value="P:glyceraldehyde-3-phosphate biosynthetic process"/>
    <property type="evidence" value="ECO:0007669"/>
    <property type="project" value="TreeGrafter"/>
</dbReference>
<comment type="similarity">
    <text evidence="4 13 14">Belongs to the triosephosphate isomerase family.</text>
</comment>
<feature type="binding site" evidence="13">
    <location>
        <position position="238"/>
    </location>
    <ligand>
        <name>substrate</name>
    </ligand>
</feature>
<feature type="binding site" evidence="13">
    <location>
        <begin position="35"/>
        <end position="37"/>
    </location>
    <ligand>
        <name>substrate</name>
    </ligand>
</feature>
<evidence type="ECO:0000256" key="5">
    <source>
        <dbReference type="ARBA" id="ARBA00011738"/>
    </source>
</evidence>
<feature type="binding site" evidence="13">
    <location>
        <begin position="259"/>
        <end position="260"/>
    </location>
    <ligand>
        <name>substrate</name>
    </ligand>
</feature>
<dbReference type="SUPFAM" id="SSF51351">
    <property type="entry name" value="Triosephosphate isomerase (TIM)"/>
    <property type="match status" value="1"/>
</dbReference>
<evidence type="ECO:0000256" key="7">
    <source>
        <dbReference type="ARBA" id="ARBA00019397"/>
    </source>
</evidence>
<dbReference type="PANTHER" id="PTHR21139:SF42">
    <property type="entry name" value="TRIOSEPHOSPHATE ISOMERASE"/>
    <property type="match status" value="1"/>
</dbReference>
<feature type="active site" description="Electrophile" evidence="13">
    <location>
        <position position="121"/>
    </location>
</feature>
<dbReference type="AlphaFoldDB" id="A0A1H3CH10"/>
<dbReference type="GO" id="GO:0006096">
    <property type="term" value="P:glycolytic process"/>
    <property type="evidence" value="ECO:0007669"/>
    <property type="project" value="UniProtKB-UniRule"/>
</dbReference>
<comment type="pathway">
    <text evidence="13 14">Carbohydrate degradation; glycolysis; D-glyceraldehyde 3-phosphate from glycerone phosphate: step 1/1.</text>
</comment>
<dbReference type="InterPro" id="IPR020861">
    <property type="entry name" value="Triosephosphate_isomerase_AS"/>
</dbReference>
<evidence type="ECO:0000256" key="3">
    <source>
        <dbReference type="ARBA" id="ARBA00004939"/>
    </source>
</evidence>
<dbReference type="NCBIfam" id="TIGR00419">
    <property type="entry name" value="tim"/>
    <property type="match status" value="1"/>
</dbReference>
<evidence type="ECO:0000256" key="13">
    <source>
        <dbReference type="HAMAP-Rule" id="MF_00147"/>
    </source>
</evidence>
<keyword evidence="10 13" id="KW-0324">Glycolysis</keyword>
<dbReference type="InterPro" id="IPR000652">
    <property type="entry name" value="Triosephosphate_isomerase"/>
</dbReference>
<evidence type="ECO:0000313" key="15">
    <source>
        <dbReference type="EMBL" id="SDX52874.1"/>
    </source>
</evidence>
<feature type="binding site" evidence="13">
    <location>
        <position position="199"/>
    </location>
    <ligand>
        <name>substrate</name>
    </ligand>
</feature>
<dbReference type="InterPro" id="IPR013785">
    <property type="entry name" value="Aldolase_TIM"/>
</dbReference>
<dbReference type="Proteomes" id="UP000198640">
    <property type="component" value="Unassembled WGS sequence"/>
</dbReference>
<evidence type="ECO:0000256" key="4">
    <source>
        <dbReference type="ARBA" id="ARBA00007422"/>
    </source>
</evidence>
<keyword evidence="16" id="KW-1185">Reference proteome</keyword>
<evidence type="ECO:0000256" key="12">
    <source>
        <dbReference type="ARBA" id="ARBA00055680"/>
    </source>
</evidence>
<evidence type="ECO:0000256" key="11">
    <source>
        <dbReference type="ARBA" id="ARBA00023235"/>
    </source>
</evidence>
<dbReference type="InterPro" id="IPR022896">
    <property type="entry name" value="TrioseP_Isoase_bac/euk"/>
</dbReference>
<dbReference type="GO" id="GO:0006094">
    <property type="term" value="P:gluconeogenesis"/>
    <property type="evidence" value="ECO:0007669"/>
    <property type="project" value="UniProtKB-UniRule"/>
</dbReference>
<keyword evidence="8 13" id="KW-0312">Gluconeogenesis</keyword>
<dbReference type="InterPro" id="IPR035990">
    <property type="entry name" value="TIM_sf"/>
</dbReference>
<dbReference type="GO" id="GO:0004807">
    <property type="term" value="F:triose-phosphate isomerase activity"/>
    <property type="evidence" value="ECO:0007669"/>
    <property type="project" value="UniProtKB-UniRule"/>
</dbReference>
<name>A0A1H3CH10_9PROT</name>
<evidence type="ECO:0000256" key="1">
    <source>
        <dbReference type="ARBA" id="ARBA00000474"/>
    </source>
</evidence>
<evidence type="ECO:0000256" key="14">
    <source>
        <dbReference type="RuleBase" id="RU363013"/>
    </source>
</evidence>
<dbReference type="UniPathway" id="UPA00109">
    <property type="reaction ID" value="UER00189"/>
</dbReference>
<evidence type="ECO:0000256" key="2">
    <source>
        <dbReference type="ARBA" id="ARBA00004742"/>
    </source>
</evidence>
<dbReference type="STRING" id="44576.SAMN05421881_10038"/>
<feature type="active site" description="Proton acceptor" evidence="13">
    <location>
        <position position="193"/>
    </location>
</feature>